<evidence type="ECO:0000313" key="2">
    <source>
        <dbReference type="WBParaSite" id="SSLN_0000193801-mRNA-1"/>
    </source>
</evidence>
<protein>
    <submittedName>
        <fullName evidence="2">Nuclear protein MDM1</fullName>
    </submittedName>
</protein>
<accession>A0A183SCC2</accession>
<sequence>LTPHSSDGPLGALPDPSAKRSGPLNNSRTMTSDGTDYLTHNPLHRRPRWCQGLVFEHRHFRFHDILLLLLLLLHLQQLEQKRFLWRLKRYRYSY</sequence>
<reference evidence="2" key="1">
    <citation type="submission" date="2016-06" db="UniProtKB">
        <authorList>
            <consortium name="WormBaseParasite"/>
        </authorList>
    </citation>
    <scope>IDENTIFICATION</scope>
</reference>
<name>A0A183SCC2_SCHSO</name>
<evidence type="ECO:0000256" key="1">
    <source>
        <dbReference type="SAM" id="MobiDB-lite"/>
    </source>
</evidence>
<dbReference type="AlphaFoldDB" id="A0A183SCC2"/>
<dbReference type="WBParaSite" id="SSLN_0000193801-mRNA-1">
    <property type="protein sequence ID" value="SSLN_0000193801-mRNA-1"/>
    <property type="gene ID" value="SSLN_0000193801"/>
</dbReference>
<organism evidence="2">
    <name type="scientific">Schistocephalus solidus</name>
    <name type="common">Tapeworm</name>
    <dbReference type="NCBI Taxonomy" id="70667"/>
    <lineage>
        <taxon>Eukaryota</taxon>
        <taxon>Metazoa</taxon>
        <taxon>Spiralia</taxon>
        <taxon>Lophotrochozoa</taxon>
        <taxon>Platyhelminthes</taxon>
        <taxon>Cestoda</taxon>
        <taxon>Eucestoda</taxon>
        <taxon>Diphyllobothriidea</taxon>
        <taxon>Diphyllobothriidae</taxon>
        <taxon>Schistocephalus</taxon>
    </lineage>
</organism>
<feature type="region of interest" description="Disordered" evidence="1">
    <location>
        <begin position="1"/>
        <end position="37"/>
    </location>
</feature>
<proteinExistence type="predicted"/>
<feature type="compositionally biased region" description="Polar residues" evidence="1">
    <location>
        <begin position="23"/>
        <end position="34"/>
    </location>
</feature>